<organism evidence="1">
    <name type="scientific">marine sediment metagenome</name>
    <dbReference type="NCBI Taxonomy" id="412755"/>
    <lineage>
        <taxon>unclassified sequences</taxon>
        <taxon>metagenomes</taxon>
        <taxon>ecological metagenomes</taxon>
    </lineage>
</organism>
<comment type="caution">
    <text evidence="1">The sequence shown here is derived from an EMBL/GenBank/DDBJ whole genome shotgun (WGS) entry which is preliminary data.</text>
</comment>
<reference evidence="1" key="1">
    <citation type="journal article" date="2014" name="Front. Microbiol.">
        <title>High frequency of phylogenetically diverse reductive dehalogenase-homologous genes in deep subseafloor sedimentary metagenomes.</title>
        <authorList>
            <person name="Kawai M."/>
            <person name="Futagami T."/>
            <person name="Toyoda A."/>
            <person name="Takaki Y."/>
            <person name="Nishi S."/>
            <person name="Hori S."/>
            <person name="Arai W."/>
            <person name="Tsubouchi T."/>
            <person name="Morono Y."/>
            <person name="Uchiyama I."/>
            <person name="Ito T."/>
            <person name="Fujiyama A."/>
            <person name="Inagaki F."/>
            <person name="Takami H."/>
        </authorList>
    </citation>
    <scope>NUCLEOTIDE SEQUENCE</scope>
    <source>
        <strain evidence="1">Expedition CK06-06</strain>
    </source>
</reference>
<accession>X1DSX3</accession>
<protein>
    <submittedName>
        <fullName evidence="1">Uncharacterized protein</fullName>
    </submittedName>
</protein>
<gene>
    <name evidence="1" type="ORF">S01H4_41476</name>
</gene>
<proteinExistence type="predicted"/>
<dbReference type="AlphaFoldDB" id="X1DSX3"/>
<sequence>MFGEGGSFLYYQDITKRYEAGVSLEEAPPLATFKSDDKQEFITEP</sequence>
<name>X1DSX3_9ZZZZ</name>
<evidence type="ECO:0000313" key="1">
    <source>
        <dbReference type="EMBL" id="GAG99486.1"/>
    </source>
</evidence>
<dbReference type="EMBL" id="BART01022687">
    <property type="protein sequence ID" value="GAG99486.1"/>
    <property type="molecule type" value="Genomic_DNA"/>
</dbReference>